<keyword evidence="5 10" id="KW-0808">Transferase</keyword>
<keyword evidence="4 10" id="KW-0328">Glycosyltransferase</keyword>
<comment type="subcellular location">
    <subcellularLocation>
        <location evidence="1 10">Endoplasmic reticulum membrane</location>
        <topology evidence="1 10">Multi-pass membrane protein</topology>
    </subcellularLocation>
</comment>
<comment type="pathway">
    <text evidence="2 10">Protein modification; protein glycosylation.</text>
</comment>
<dbReference type="InterPro" id="IPR004856">
    <property type="entry name" value="Glyco_trans_ALG6/ALG8"/>
</dbReference>
<dbReference type="GO" id="GO:0005789">
    <property type="term" value="C:endoplasmic reticulum membrane"/>
    <property type="evidence" value="ECO:0007669"/>
    <property type="project" value="UniProtKB-SubCell"/>
</dbReference>
<feature type="transmembrane region" description="Helical" evidence="10">
    <location>
        <begin position="422"/>
        <end position="440"/>
    </location>
</feature>
<evidence type="ECO:0000313" key="11">
    <source>
        <dbReference type="EMBL" id="TMW63158.1"/>
    </source>
</evidence>
<feature type="transmembrane region" description="Helical" evidence="10">
    <location>
        <begin position="232"/>
        <end position="249"/>
    </location>
</feature>
<dbReference type="PANTHER" id="PTHR12413:SF1">
    <property type="entry name" value="DOLICHYL PYROPHOSPHATE MAN9GLCNAC2 ALPHA-1,3-GLUCOSYLTRANSFERASE"/>
    <property type="match status" value="1"/>
</dbReference>
<reference evidence="11" key="1">
    <citation type="submission" date="2019-03" db="EMBL/GenBank/DDBJ databases">
        <title>Long read genome sequence of the mycoparasitic Pythium oligandrum ATCC 38472 isolated from sugarbeet rhizosphere.</title>
        <authorList>
            <person name="Gaulin E."/>
        </authorList>
    </citation>
    <scope>NUCLEOTIDE SEQUENCE</scope>
    <source>
        <strain evidence="11">ATCC 38472_TT</strain>
    </source>
</reference>
<feature type="transmembrane region" description="Helical" evidence="10">
    <location>
        <begin position="359"/>
        <end position="377"/>
    </location>
</feature>
<feature type="transmembrane region" description="Helical" evidence="10">
    <location>
        <begin position="169"/>
        <end position="188"/>
    </location>
</feature>
<organism evidence="11 12">
    <name type="scientific">Pythium oligandrum</name>
    <name type="common">Mycoparasitic fungus</name>
    <dbReference type="NCBI Taxonomy" id="41045"/>
    <lineage>
        <taxon>Eukaryota</taxon>
        <taxon>Sar</taxon>
        <taxon>Stramenopiles</taxon>
        <taxon>Oomycota</taxon>
        <taxon>Peronosporomycetes</taxon>
        <taxon>Pythiales</taxon>
        <taxon>Pythiaceae</taxon>
        <taxon>Pythium</taxon>
    </lineage>
</organism>
<feature type="transmembrane region" description="Helical" evidence="10">
    <location>
        <begin position="195"/>
        <end position="212"/>
    </location>
</feature>
<evidence type="ECO:0000313" key="12">
    <source>
        <dbReference type="Proteomes" id="UP000794436"/>
    </source>
</evidence>
<dbReference type="AlphaFoldDB" id="A0A8K1CIN0"/>
<comment type="caution">
    <text evidence="11">The sequence shown here is derived from an EMBL/GenBank/DDBJ whole genome shotgun (WGS) entry which is preliminary data.</text>
</comment>
<feature type="transmembrane region" description="Helical" evidence="10">
    <location>
        <begin position="497"/>
        <end position="519"/>
    </location>
</feature>
<name>A0A8K1CIN0_PYTOL</name>
<dbReference type="EMBL" id="SPLM01000072">
    <property type="protein sequence ID" value="TMW63158.1"/>
    <property type="molecule type" value="Genomic_DNA"/>
</dbReference>
<dbReference type="EC" id="2.4.1.-" evidence="10"/>
<proteinExistence type="inferred from homology"/>
<evidence type="ECO:0000256" key="2">
    <source>
        <dbReference type="ARBA" id="ARBA00004922"/>
    </source>
</evidence>
<evidence type="ECO:0000256" key="9">
    <source>
        <dbReference type="ARBA" id="ARBA00023136"/>
    </source>
</evidence>
<dbReference type="GO" id="GO:0042281">
    <property type="term" value="F:dolichyl pyrophosphate Man9GlcNAc2 alpha-1,3-glucosyltransferase activity"/>
    <property type="evidence" value="ECO:0007669"/>
    <property type="project" value="TreeGrafter"/>
</dbReference>
<evidence type="ECO:0000256" key="7">
    <source>
        <dbReference type="ARBA" id="ARBA00022824"/>
    </source>
</evidence>
<evidence type="ECO:0000256" key="5">
    <source>
        <dbReference type="ARBA" id="ARBA00022679"/>
    </source>
</evidence>
<sequence length="534" mass="60677">MIKQDMMSRGESADASLLLRVLQHFEQHGLKREGVVLLWLFLVLVRWLVGLHSYSGANTPPMFGDYEAQRHWMEITLNLPVSEWYFNSTVNDLLYWGLDYPPLTAYVSYLFGFGAAVVEPGMVELTSSRGYETATGKVFMRVSVLLCDLLLFFPVVYALAQAILRGQQWSRRMAFVLLVLVQPSLLLIDHGHFQYNNVCLGFTALALVFLWNDHEFLGSVAFCLALNFKQMALYYAPAFGVYLFAKCIYRPQFVVHLVKLAVAVIATFAVMWLPFCLYAREGETCASSVGQVLHRVFPFARGLFEDKVANVWCVLDLVLKLKRHVSPVLQMRLCTITTFVGFLPSVVDLVRRKPSKFRFLLALVNSSLAFFLFSFQVHEKTILLPLLPTSLLWNHNALLVSWFSFLSTFSMYFLLKKDGLIIPYLVLQMLFFCVAVWPALSSSTPLVMEKLPGIDAKGRPTSLTRAYVLASTAALVVLHLAQAVVEPPARYPHIFDYLFAAFSCAHFSLALLYCTYWQWTTTIDDNKTEKSKTE</sequence>
<evidence type="ECO:0000256" key="1">
    <source>
        <dbReference type="ARBA" id="ARBA00004477"/>
    </source>
</evidence>
<dbReference type="Proteomes" id="UP000794436">
    <property type="component" value="Unassembled WGS sequence"/>
</dbReference>
<gene>
    <name evidence="11" type="ORF">Poli38472_002099</name>
</gene>
<feature type="transmembrane region" description="Helical" evidence="10">
    <location>
        <begin position="397"/>
        <end position="415"/>
    </location>
</feature>
<evidence type="ECO:0000256" key="10">
    <source>
        <dbReference type="RuleBase" id="RU363110"/>
    </source>
</evidence>
<accession>A0A8K1CIN0</accession>
<comment type="similarity">
    <text evidence="3 10">Belongs to the ALG6/ALG8 glucosyltransferase family.</text>
</comment>
<dbReference type="PANTHER" id="PTHR12413">
    <property type="entry name" value="DOLICHYL GLYCOSYLTRANSFERASE"/>
    <property type="match status" value="1"/>
</dbReference>
<feature type="transmembrane region" description="Helical" evidence="10">
    <location>
        <begin position="329"/>
        <end position="347"/>
    </location>
</feature>
<keyword evidence="12" id="KW-1185">Reference proteome</keyword>
<evidence type="ECO:0000256" key="6">
    <source>
        <dbReference type="ARBA" id="ARBA00022692"/>
    </source>
</evidence>
<evidence type="ECO:0000256" key="4">
    <source>
        <dbReference type="ARBA" id="ARBA00022676"/>
    </source>
</evidence>
<keyword evidence="6 10" id="KW-0812">Transmembrane</keyword>
<evidence type="ECO:0000256" key="3">
    <source>
        <dbReference type="ARBA" id="ARBA00008715"/>
    </source>
</evidence>
<feature type="transmembrane region" description="Helical" evidence="10">
    <location>
        <begin position="466"/>
        <end position="485"/>
    </location>
</feature>
<dbReference type="UniPathway" id="UPA00378"/>
<keyword evidence="7 10" id="KW-0256">Endoplasmic reticulum</keyword>
<keyword evidence="9 10" id="KW-0472">Membrane</keyword>
<protein>
    <recommendedName>
        <fullName evidence="10">Alpha-1,3-glucosyltransferase</fullName>
        <ecNumber evidence="10">2.4.1.-</ecNumber>
    </recommendedName>
</protein>
<feature type="transmembrane region" description="Helical" evidence="10">
    <location>
        <begin position="256"/>
        <end position="275"/>
    </location>
</feature>
<feature type="transmembrane region" description="Helical" evidence="10">
    <location>
        <begin position="138"/>
        <end position="163"/>
    </location>
</feature>
<feature type="transmembrane region" description="Helical" evidence="10">
    <location>
        <begin position="35"/>
        <end position="54"/>
    </location>
</feature>
<evidence type="ECO:0000256" key="8">
    <source>
        <dbReference type="ARBA" id="ARBA00022989"/>
    </source>
</evidence>
<dbReference type="Pfam" id="PF03155">
    <property type="entry name" value="Alg6_Alg8"/>
    <property type="match status" value="1"/>
</dbReference>
<dbReference type="OrthoDB" id="4983at2759"/>
<keyword evidence="8 10" id="KW-1133">Transmembrane helix</keyword>
<feature type="transmembrane region" description="Helical" evidence="10">
    <location>
        <begin position="103"/>
        <end position="126"/>
    </location>
</feature>